<evidence type="ECO:0000313" key="5">
    <source>
        <dbReference type="Proteomes" id="UP000527355"/>
    </source>
</evidence>
<proteinExistence type="predicted"/>
<organism evidence="4 5">
    <name type="scientific">Myotis myotis</name>
    <name type="common">Greater mouse-eared bat</name>
    <name type="synonym">Vespertilio myotis</name>
    <dbReference type="NCBI Taxonomy" id="51298"/>
    <lineage>
        <taxon>Eukaryota</taxon>
        <taxon>Metazoa</taxon>
        <taxon>Chordata</taxon>
        <taxon>Craniata</taxon>
        <taxon>Vertebrata</taxon>
        <taxon>Euteleostomi</taxon>
        <taxon>Mammalia</taxon>
        <taxon>Eutheria</taxon>
        <taxon>Laurasiatheria</taxon>
        <taxon>Chiroptera</taxon>
        <taxon>Yangochiroptera</taxon>
        <taxon>Vespertilionidae</taxon>
        <taxon>Myotis</taxon>
    </lineage>
</organism>
<evidence type="ECO:0000256" key="1">
    <source>
        <dbReference type="SAM" id="Coils"/>
    </source>
</evidence>
<keyword evidence="3" id="KW-0472">Membrane</keyword>
<protein>
    <submittedName>
        <fullName evidence="4">Coiled-coil domain containing 194</fullName>
    </submittedName>
</protein>
<comment type="caution">
    <text evidence="4">The sequence shown here is derived from an EMBL/GenBank/DDBJ whole genome shotgun (WGS) entry which is preliminary data.</text>
</comment>
<sequence length="238" mass="25760">MAEPGPEPGYAWRVLALCGAAVFLAAAAAGAALLAWNLAAATSRGPHCPELELGVNTTVPPGDPTLEVQELQRQLAEAAQREEALARQLDQAKGVHQELEEALRACESRQSRLQTQLKTLKTEMEEAKAQGTQMGAENGALTEALARWEAAAAESTRLLEEEQRRARAAEAEGGACAAREAALRERVKALEAEMDPQRRLPHPRPRSGSRHRPSPRPRSRSRPTPSGGCRRPARRTHG</sequence>
<feature type="compositionally biased region" description="Basic residues" evidence="2">
    <location>
        <begin position="199"/>
        <end position="221"/>
    </location>
</feature>
<dbReference type="Proteomes" id="UP000527355">
    <property type="component" value="Unassembled WGS sequence"/>
</dbReference>
<keyword evidence="1" id="KW-0175">Coiled coil</keyword>
<dbReference type="VEuPathDB" id="HostDB:GeneID_118652626"/>
<dbReference type="EMBL" id="JABWUV010000032">
    <property type="protein sequence ID" value="KAF6273493.1"/>
    <property type="molecule type" value="Genomic_DNA"/>
</dbReference>
<dbReference type="AlphaFoldDB" id="A0A7J7RBP0"/>
<keyword evidence="5" id="KW-1185">Reference proteome</keyword>
<feature type="coiled-coil region" evidence="1">
    <location>
        <begin position="68"/>
        <end position="172"/>
    </location>
</feature>
<gene>
    <name evidence="4" type="ORF">mMyoMyo1_002236</name>
</gene>
<evidence type="ECO:0000256" key="3">
    <source>
        <dbReference type="SAM" id="Phobius"/>
    </source>
</evidence>
<dbReference type="Gene3D" id="1.20.5.340">
    <property type="match status" value="1"/>
</dbReference>
<feature type="region of interest" description="Disordered" evidence="2">
    <location>
        <begin position="187"/>
        <end position="238"/>
    </location>
</feature>
<dbReference type="OrthoDB" id="9751369at2759"/>
<name>A0A7J7RBP0_MYOMY</name>
<keyword evidence="3" id="KW-1133">Transmembrane helix</keyword>
<feature type="transmembrane region" description="Helical" evidence="3">
    <location>
        <begin position="12"/>
        <end position="36"/>
    </location>
</feature>
<feature type="compositionally biased region" description="Basic and acidic residues" evidence="2">
    <location>
        <begin position="187"/>
        <end position="198"/>
    </location>
</feature>
<reference evidence="4 5" key="1">
    <citation type="journal article" date="2020" name="Nature">
        <title>Six reference-quality genomes reveal evolution of bat adaptations.</title>
        <authorList>
            <person name="Jebb D."/>
            <person name="Huang Z."/>
            <person name="Pippel M."/>
            <person name="Hughes G.M."/>
            <person name="Lavrichenko K."/>
            <person name="Devanna P."/>
            <person name="Winkler S."/>
            <person name="Jermiin L.S."/>
            <person name="Skirmuntt E.C."/>
            <person name="Katzourakis A."/>
            <person name="Burkitt-Gray L."/>
            <person name="Ray D.A."/>
            <person name="Sullivan K.A.M."/>
            <person name="Roscito J.G."/>
            <person name="Kirilenko B.M."/>
            <person name="Davalos L.M."/>
            <person name="Corthals A.P."/>
            <person name="Power M.L."/>
            <person name="Jones G."/>
            <person name="Ransome R.D."/>
            <person name="Dechmann D.K.N."/>
            <person name="Locatelli A.G."/>
            <person name="Puechmaille S.J."/>
            <person name="Fedrigo O."/>
            <person name="Jarvis E.D."/>
            <person name="Hiller M."/>
            <person name="Vernes S.C."/>
            <person name="Myers E.W."/>
            <person name="Teeling E.C."/>
        </authorList>
    </citation>
    <scope>NUCLEOTIDE SEQUENCE [LARGE SCALE GENOMIC DNA]</scope>
    <source>
        <strain evidence="4">MMyoMyo1</strain>
        <tissue evidence="4">Flight muscle</tissue>
    </source>
</reference>
<accession>A0A7J7RBP0</accession>
<evidence type="ECO:0000256" key="2">
    <source>
        <dbReference type="SAM" id="MobiDB-lite"/>
    </source>
</evidence>
<keyword evidence="3" id="KW-0812">Transmembrane</keyword>
<evidence type="ECO:0000313" key="4">
    <source>
        <dbReference type="EMBL" id="KAF6273493.1"/>
    </source>
</evidence>